<evidence type="ECO:0000256" key="1">
    <source>
        <dbReference type="ARBA" id="ARBA00001966"/>
    </source>
</evidence>
<evidence type="ECO:0000256" key="6">
    <source>
        <dbReference type="ARBA" id="ARBA00023601"/>
    </source>
</evidence>
<dbReference type="PANTHER" id="PTHR43273">
    <property type="entry name" value="ANAEROBIC SULFATASE-MATURATING ENZYME HOMOLOG ASLB-RELATED"/>
    <property type="match status" value="1"/>
</dbReference>
<organism evidence="8 9">
    <name type="scientific">Fusobacterium varium ATCC 27725</name>
    <dbReference type="NCBI Taxonomy" id="469618"/>
    <lineage>
        <taxon>Bacteria</taxon>
        <taxon>Fusobacteriati</taxon>
        <taxon>Fusobacteriota</taxon>
        <taxon>Fusobacteriia</taxon>
        <taxon>Fusobacteriales</taxon>
        <taxon>Fusobacteriaceae</taxon>
        <taxon>Fusobacterium</taxon>
    </lineage>
</organism>
<dbReference type="PIRSF" id="PIRSF037420">
    <property type="entry name" value="PQQ_syn_pqqE"/>
    <property type="match status" value="1"/>
</dbReference>
<evidence type="ECO:0000313" key="9">
    <source>
        <dbReference type="Proteomes" id="UP000241238"/>
    </source>
</evidence>
<dbReference type="SUPFAM" id="SSF102114">
    <property type="entry name" value="Radical SAM enzymes"/>
    <property type="match status" value="1"/>
</dbReference>
<proteinExistence type="inferred from homology"/>
<evidence type="ECO:0000313" key="8">
    <source>
        <dbReference type="EMBL" id="AVQ30914.1"/>
    </source>
</evidence>
<dbReference type="CDD" id="cd01335">
    <property type="entry name" value="Radical_SAM"/>
    <property type="match status" value="1"/>
</dbReference>
<accession>A0ABM6U3K5</accession>
<dbReference type="InterPro" id="IPR007197">
    <property type="entry name" value="rSAM"/>
</dbReference>
<keyword evidence="2" id="KW-0949">S-adenosyl-L-methionine</keyword>
<dbReference type="Gene3D" id="3.20.20.70">
    <property type="entry name" value="Aldolase class I"/>
    <property type="match status" value="1"/>
</dbReference>
<keyword evidence="4" id="KW-0408">Iron</keyword>
<dbReference type="InterPro" id="IPR023867">
    <property type="entry name" value="Sulphatase_maturase_rSAM"/>
</dbReference>
<dbReference type="EMBL" id="CP028103">
    <property type="protein sequence ID" value="AVQ30914.1"/>
    <property type="molecule type" value="Genomic_DNA"/>
</dbReference>
<dbReference type="InterPro" id="IPR023885">
    <property type="entry name" value="4Fe4S-binding_SPASM_dom"/>
</dbReference>
<dbReference type="SFLD" id="SFLDG01386">
    <property type="entry name" value="main_SPASM_domain-containing"/>
    <property type="match status" value="1"/>
</dbReference>
<feature type="domain" description="Radical SAM core" evidence="7">
    <location>
        <begin position="2"/>
        <end position="220"/>
    </location>
</feature>
<dbReference type="SFLD" id="SFLDS00029">
    <property type="entry name" value="Radical_SAM"/>
    <property type="match status" value="1"/>
</dbReference>
<dbReference type="RefSeq" id="WP_005949907.1">
    <property type="nucleotide sequence ID" value="NZ_CP028103.1"/>
</dbReference>
<dbReference type="InterPro" id="IPR017200">
    <property type="entry name" value="PqqE-like"/>
</dbReference>
<gene>
    <name evidence="8" type="ORF">C4N18_06700</name>
</gene>
<dbReference type="GeneID" id="77467678"/>
<protein>
    <submittedName>
        <fullName evidence="8">Radical SAM protein</fullName>
    </submittedName>
</protein>
<dbReference type="PROSITE" id="PS51918">
    <property type="entry name" value="RADICAL_SAM"/>
    <property type="match status" value="1"/>
</dbReference>
<evidence type="ECO:0000256" key="4">
    <source>
        <dbReference type="ARBA" id="ARBA00023004"/>
    </source>
</evidence>
<comment type="similarity">
    <text evidence="6">Belongs to the radical SAM superfamily. Anaerobic sulfatase-maturating enzyme family.</text>
</comment>
<evidence type="ECO:0000256" key="2">
    <source>
        <dbReference type="ARBA" id="ARBA00022691"/>
    </source>
</evidence>
<evidence type="ECO:0000259" key="7">
    <source>
        <dbReference type="PROSITE" id="PS51918"/>
    </source>
</evidence>
<sequence>MKNKKNIRYLVLWLADNCNLKCKYCYAQPVFTHELMSLETAKKAINLCKDKDFTLILAGGEPLLNFKVIEKLYQYLKENGYKCKIGLQSNGTLITDEIAEKLAAMEINIGISFDGTMAVNEELRGGTKKVLEGINLLREHKKNININCVLSNRNIDKLEKLVEMAYYLGNVRGIGLDLLRIAGNCSNNSDIFPPRDEEIYINLKKSYEKIKILAKLTGKKIGIREIEEIKLRECTICNNDNYCYSSLGQAMVVTPNGDTYPCSSLVGNMEYYMGNIDGEINMKQLSSGKYERCGMCEYKQVCKGCCPSRMLYNKKYEVEDKDCILRKAVFKLLEEERNINE</sequence>
<evidence type="ECO:0000256" key="3">
    <source>
        <dbReference type="ARBA" id="ARBA00022723"/>
    </source>
</evidence>
<dbReference type="Pfam" id="PF04055">
    <property type="entry name" value="Radical_SAM"/>
    <property type="match status" value="1"/>
</dbReference>
<dbReference type="PANTHER" id="PTHR43273:SF3">
    <property type="entry name" value="ANAEROBIC SULFATASE-MATURATING ENZYME HOMOLOG ASLB-RELATED"/>
    <property type="match status" value="1"/>
</dbReference>
<comment type="cofactor">
    <cofactor evidence="1">
        <name>[4Fe-4S] cluster</name>
        <dbReference type="ChEBI" id="CHEBI:49883"/>
    </cofactor>
</comment>
<dbReference type="InterPro" id="IPR013785">
    <property type="entry name" value="Aldolase_TIM"/>
</dbReference>
<reference evidence="9" key="1">
    <citation type="journal article" date="2018" name="MSphere">
        <title>Fusobacterium Genomics Using MinION and Illumina Sequencing Enables Genome Completion and Correction.</title>
        <authorList>
            <person name="Todd S.M."/>
            <person name="Settlage R.E."/>
            <person name="Lahmers K.K."/>
            <person name="Slade D.J."/>
        </authorList>
    </citation>
    <scope>NUCLEOTIDE SEQUENCE [LARGE SCALE GENOMIC DNA]</scope>
    <source>
        <strain evidence="9">ATCC 27725</strain>
    </source>
</reference>
<dbReference type="Proteomes" id="UP000241238">
    <property type="component" value="Chromosome"/>
</dbReference>
<keyword evidence="3" id="KW-0479">Metal-binding</keyword>
<keyword evidence="5" id="KW-0411">Iron-sulfur</keyword>
<dbReference type="InterPro" id="IPR058240">
    <property type="entry name" value="rSAM_sf"/>
</dbReference>
<dbReference type="SFLD" id="SFLDG01067">
    <property type="entry name" value="SPASM/twitch_domain_containing"/>
    <property type="match status" value="1"/>
</dbReference>
<name>A0ABM6U3K5_FUSVA</name>
<dbReference type="SFLD" id="SFLDG01384">
    <property type="entry name" value="thioether_bond_formation_requi"/>
    <property type="match status" value="1"/>
</dbReference>
<evidence type="ECO:0000256" key="5">
    <source>
        <dbReference type="ARBA" id="ARBA00023014"/>
    </source>
</evidence>
<dbReference type="NCBIfam" id="TIGR04085">
    <property type="entry name" value="rSAM_more_4Fe4S"/>
    <property type="match status" value="1"/>
</dbReference>
<keyword evidence="9" id="KW-1185">Reference proteome</keyword>